<feature type="domain" description="Beta-mannosidase Ig-fold" evidence="1">
    <location>
        <begin position="32"/>
        <end position="103"/>
    </location>
</feature>
<reference evidence="2 3" key="1">
    <citation type="submission" date="2014-11" db="EMBL/GenBank/DDBJ databases">
        <title>Genetic blueprint of the zoonotic pathogen Toxocara canis.</title>
        <authorList>
            <person name="Zhu X.-Q."/>
            <person name="Korhonen P.K."/>
            <person name="Cai H."/>
            <person name="Young N.D."/>
            <person name="Nejsum P."/>
            <person name="von Samson-Himmelstjerna G."/>
            <person name="Boag P.R."/>
            <person name="Tan P."/>
            <person name="Li Q."/>
            <person name="Min J."/>
            <person name="Yang Y."/>
            <person name="Wang X."/>
            <person name="Fang X."/>
            <person name="Hall R.S."/>
            <person name="Hofmann A."/>
            <person name="Sternberg P.W."/>
            <person name="Jex A.R."/>
            <person name="Gasser R.B."/>
        </authorList>
    </citation>
    <scope>NUCLEOTIDE SEQUENCE [LARGE SCALE GENOMIC DNA]</scope>
    <source>
        <strain evidence="2">PN_DK_2014</strain>
    </source>
</reference>
<protein>
    <submittedName>
        <fullName evidence="2">Putative beta-mannosidase</fullName>
    </submittedName>
</protein>
<evidence type="ECO:0000313" key="3">
    <source>
        <dbReference type="Proteomes" id="UP000031036"/>
    </source>
</evidence>
<evidence type="ECO:0000259" key="1">
    <source>
        <dbReference type="Pfam" id="PF17753"/>
    </source>
</evidence>
<dbReference type="InterPro" id="IPR013783">
    <property type="entry name" value="Ig-like_fold"/>
</dbReference>
<dbReference type="Pfam" id="PF17753">
    <property type="entry name" value="Ig_mannosidase"/>
    <property type="match status" value="1"/>
</dbReference>
<proteinExistence type="predicted"/>
<name>A0A0B2UQJ4_TOXCA</name>
<dbReference type="OrthoDB" id="2866996at2759"/>
<dbReference type="STRING" id="6265.A0A0B2UQJ4"/>
<dbReference type="Gene3D" id="2.60.40.10">
    <property type="entry name" value="Immunoglobulins"/>
    <property type="match status" value="1"/>
</dbReference>
<dbReference type="AlphaFoldDB" id="A0A0B2UQJ4"/>
<sequence>MSARLRAKCVELPCLQMDVSVLGNVTIKSFKQIDRSTYELQLVADRIAPLVWLQLTADVLGWFSDNAFTMTHPTVTLTLHVEYNPQMRSLTVQDIKVCSFRDCGSANAHSMV</sequence>
<evidence type="ECO:0000313" key="2">
    <source>
        <dbReference type="EMBL" id="KHN71422.1"/>
    </source>
</evidence>
<gene>
    <name evidence="2" type="primary">C33G3.4</name>
    <name evidence="2" type="ORF">Tcan_02281</name>
</gene>
<organism evidence="2 3">
    <name type="scientific">Toxocara canis</name>
    <name type="common">Canine roundworm</name>
    <dbReference type="NCBI Taxonomy" id="6265"/>
    <lineage>
        <taxon>Eukaryota</taxon>
        <taxon>Metazoa</taxon>
        <taxon>Ecdysozoa</taxon>
        <taxon>Nematoda</taxon>
        <taxon>Chromadorea</taxon>
        <taxon>Rhabditida</taxon>
        <taxon>Spirurina</taxon>
        <taxon>Ascaridomorpha</taxon>
        <taxon>Ascaridoidea</taxon>
        <taxon>Toxocaridae</taxon>
        <taxon>Toxocara</taxon>
    </lineage>
</organism>
<accession>A0A0B2UQJ4</accession>
<dbReference type="InterPro" id="IPR041625">
    <property type="entry name" value="Beta-mannosidase_Ig"/>
</dbReference>
<dbReference type="EMBL" id="JPKZ01022272">
    <property type="protein sequence ID" value="KHN71422.1"/>
    <property type="molecule type" value="Genomic_DNA"/>
</dbReference>
<dbReference type="Proteomes" id="UP000031036">
    <property type="component" value="Unassembled WGS sequence"/>
</dbReference>
<keyword evidence="3" id="KW-1185">Reference proteome</keyword>
<comment type="caution">
    <text evidence="2">The sequence shown here is derived from an EMBL/GenBank/DDBJ whole genome shotgun (WGS) entry which is preliminary data.</text>
</comment>